<dbReference type="InterPro" id="IPR011990">
    <property type="entry name" value="TPR-like_helical_dom_sf"/>
</dbReference>
<feature type="region of interest" description="Disordered" evidence="1">
    <location>
        <begin position="1"/>
        <end position="83"/>
    </location>
</feature>
<keyword evidence="3" id="KW-1185">Reference proteome</keyword>
<comment type="caution">
    <text evidence="2">The sequence shown here is derived from an EMBL/GenBank/DDBJ whole genome shotgun (WGS) entry which is preliminary data.</text>
</comment>
<evidence type="ECO:0000313" key="2">
    <source>
        <dbReference type="EMBL" id="KAF2723133.1"/>
    </source>
</evidence>
<dbReference type="Proteomes" id="UP000799441">
    <property type="component" value="Unassembled WGS sequence"/>
</dbReference>
<dbReference type="PANTHER" id="PTHR21581">
    <property type="entry name" value="D-ALANYL-D-ALANINE CARBOXYPEPTIDASE"/>
    <property type="match status" value="1"/>
</dbReference>
<dbReference type="EMBL" id="MU003778">
    <property type="protein sequence ID" value="KAF2723133.1"/>
    <property type="molecule type" value="Genomic_DNA"/>
</dbReference>
<dbReference type="OrthoDB" id="428342at2759"/>
<evidence type="ECO:0008006" key="4">
    <source>
        <dbReference type="Google" id="ProtNLM"/>
    </source>
</evidence>
<name>A0A9P4URU3_9PEZI</name>
<accession>A0A9P4URU3</accession>
<dbReference type="GO" id="GO:0005794">
    <property type="term" value="C:Golgi apparatus"/>
    <property type="evidence" value="ECO:0007669"/>
    <property type="project" value="TreeGrafter"/>
</dbReference>
<dbReference type="PANTHER" id="PTHR21581:SF6">
    <property type="entry name" value="TRAFFICKING PROTEIN PARTICLE COMPLEX SUBUNIT 12"/>
    <property type="match status" value="1"/>
</dbReference>
<sequence>MSSQRPPSGTTRRSGRNISHPLQRTSTTGPLDGNDPLAETDAPVPPQPASPLELSPPAQAVRQSLPPSPLNEPVSKPPPQPSINVRFLQDRGIYHALATGDISSAFLDSAHQPPLDTPLHDLLEHGHFRRAAERAAEDLLRSVPDQVEEIFRLLYTRLACLVLVSRPDLAAQEAFPLTDVLARNTPGASDLLPLVPWELRILLVRLQSIGAADGGRRGIMALYALGGEARAQLKAARDEGDTDAVNTWNERLRDLGLRAADTLVEMGELETASRHLDTLMDIDQAEITYRKSLLRLRVGDTLGAKAVIADSNEAEYAALHALIQVAEGGFSNAADQWQSLQHREGCIQPEIFAQNFAVCLLYTGQIEKARTVLEGLSRHSSPFSALLFNLSTVYELCSEKAVDHKQAFIHMTAQKPPTAASEGWERANVEFKL</sequence>
<protein>
    <recommendedName>
        <fullName evidence="4">Trafficking protein particle complex subunit 12</fullName>
    </recommendedName>
</protein>
<organism evidence="2 3">
    <name type="scientific">Polychaeton citri CBS 116435</name>
    <dbReference type="NCBI Taxonomy" id="1314669"/>
    <lineage>
        <taxon>Eukaryota</taxon>
        <taxon>Fungi</taxon>
        <taxon>Dikarya</taxon>
        <taxon>Ascomycota</taxon>
        <taxon>Pezizomycotina</taxon>
        <taxon>Dothideomycetes</taxon>
        <taxon>Dothideomycetidae</taxon>
        <taxon>Capnodiales</taxon>
        <taxon>Capnodiaceae</taxon>
        <taxon>Polychaeton</taxon>
    </lineage>
</organism>
<reference evidence="2" key="1">
    <citation type="journal article" date="2020" name="Stud. Mycol.">
        <title>101 Dothideomycetes genomes: a test case for predicting lifestyles and emergence of pathogens.</title>
        <authorList>
            <person name="Haridas S."/>
            <person name="Albert R."/>
            <person name="Binder M."/>
            <person name="Bloem J."/>
            <person name="Labutti K."/>
            <person name="Salamov A."/>
            <person name="Andreopoulos B."/>
            <person name="Baker S."/>
            <person name="Barry K."/>
            <person name="Bills G."/>
            <person name="Bluhm B."/>
            <person name="Cannon C."/>
            <person name="Castanera R."/>
            <person name="Culley D."/>
            <person name="Daum C."/>
            <person name="Ezra D."/>
            <person name="Gonzalez J."/>
            <person name="Henrissat B."/>
            <person name="Kuo A."/>
            <person name="Liang C."/>
            <person name="Lipzen A."/>
            <person name="Lutzoni F."/>
            <person name="Magnuson J."/>
            <person name="Mondo S."/>
            <person name="Nolan M."/>
            <person name="Ohm R."/>
            <person name="Pangilinan J."/>
            <person name="Park H.-J."/>
            <person name="Ramirez L."/>
            <person name="Alfaro M."/>
            <person name="Sun H."/>
            <person name="Tritt A."/>
            <person name="Yoshinaga Y."/>
            <person name="Zwiers L.-H."/>
            <person name="Turgeon B."/>
            <person name="Goodwin S."/>
            <person name="Spatafora J."/>
            <person name="Crous P."/>
            <person name="Grigoriev I."/>
        </authorList>
    </citation>
    <scope>NUCLEOTIDE SEQUENCE</scope>
    <source>
        <strain evidence="2">CBS 116435</strain>
    </source>
</reference>
<feature type="compositionally biased region" description="Pro residues" evidence="1">
    <location>
        <begin position="66"/>
        <end position="81"/>
    </location>
</feature>
<gene>
    <name evidence="2" type="ORF">K431DRAFT_292855</name>
</gene>
<dbReference type="AlphaFoldDB" id="A0A9P4URU3"/>
<evidence type="ECO:0000256" key="1">
    <source>
        <dbReference type="SAM" id="MobiDB-lite"/>
    </source>
</evidence>
<feature type="compositionally biased region" description="Polar residues" evidence="1">
    <location>
        <begin position="1"/>
        <end position="29"/>
    </location>
</feature>
<evidence type="ECO:0000313" key="3">
    <source>
        <dbReference type="Proteomes" id="UP000799441"/>
    </source>
</evidence>
<dbReference type="Gene3D" id="1.25.40.10">
    <property type="entry name" value="Tetratricopeptide repeat domain"/>
    <property type="match status" value="1"/>
</dbReference>
<dbReference type="GO" id="GO:0030008">
    <property type="term" value="C:TRAPP complex"/>
    <property type="evidence" value="ECO:0007669"/>
    <property type="project" value="TreeGrafter"/>
</dbReference>
<proteinExistence type="predicted"/>